<evidence type="ECO:0000256" key="1">
    <source>
        <dbReference type="SAM" id="SignalP"/>
    </source>
</evidence>
<feature type="chain" id="PRO_5044748170" evidence="1">
    <location>
        <begin position="24"/>
        <end position="126"/>
    </location>
</feature>
<keyword evidence="1" id="KW-0732">Signal</keyword>
<accession>A0ABD2IA89</accession>
<evidence type="ECO:0000313" key="3">
    <source>
        <dbReference type="Proteomes" id="UP001620626"/>
    </source>
</evidence>
<protein>
    <submittedName>
        <fullName evidence="2">Uncharacterized protein</fullName>
    </submittedName>
</protein>
<gene>
    <name evidence="2" type="ORF">niasHT_038328</name>
</gene>
<feature type="signal peptide" evidence="1">
    <location>
        <begin position="1"/>
        <end position="23"/>
    </location>
</feature>
<dbReference type="Proteomes" id="UP001620626">
    <property type="component" value="Unassembled WGS sequence"/>
</dbReference>
<proteinExistence type="predicted"/>
<keyword evidence="3" id="KW-1185">Reference proteome</keyword>
<comment type="caution">
    <text evidence="2">The sequence shown here is derived from an EMBL/GenBank/DDBJ whole genome shotgun (WGS) entry which is preliminary data.</text>
</comment>
<dbReference type="AlphaFoldDB" id="A0ABD2IA89"/>
<organism evidence="2 3">
    <name type="scientific">Heterodera trifolii</name>
    <dbReference type="NCBI Taxonomy" id="157864"/>
    <lineage>
        <taxon>Eukaryota</taxon>
        <taxon>Metazoa</taxon>
        <taxon>Ecdysozoa</taxon>
        <taxon>Nematoda</taxon>
        <taxon>Chromadorea</taxon>
        <taxon>Rhabditida</taxon>
        <taxon>Tylenchina</taxon>
        <taxon>Tylenchomorpha</taxon>
        <taxon>Tylenchoidea</taxon>
        <taxon>Heteroderidae</taxon>
        <taxon>Heteroderinae</taxon>
        <taxon>Heterodera</taxon>
    </lineage>
</organism>
<sequence>MGVLKYFVIPLLLSQFSSQTISGDKVDHHKTLNDSPSIDRRERTTLGQLMAKEQKRQTLAELIAMESEAQSLGKGTSMAQLIEMERIDRGEFEQFVGEMNENEYLIGEVFEQQQQKKLAKQHSMDN</sequence>
<evidence type="ECO:0000313" key="2">
    <source>
        <dbReference type="EMBL" id="KAL3076191.1"/>
    </source>
</evidence>
<name>A0ABD2IA89_9BILA</name>
<reference evidence="2 3" key="1">
    <citation type="submission" date="2024-10" db="EMBL/GenBank/DDBJ databases">
        <authorList>
            <person name="Kim D."/>
        </authorList>
    </citation>
    <scope>NUCLEOTIDE SEQUENCE [LARGE SCALE GENOMIC DNA]</scope>
    <source>
        <strain evidence="2">BH-2024</strain>
    </source>
</reference>
<dbReference type="EMBL" id="JBICBT010001258">
    <property type="protein sequence ID" value="KAL3076191.1"/>
    <property type="molecule type" value="Genomic_DNA"/>
</dbReference>